<dbReference type="RefSeq" id="WP_188524306.1">
    <property type="nucleotide sequence ID" value="NZ_BMDG01000009.1"/>
</dbReference>
<dbReference type="EMBL" id="BMDG01000009">
    <property type="protein sequence ID" value="GGI09754.1"/>
    <property type="molecule type" value="Genomic_DNA"/>
</dbReference>
<evidence type="ECO:0000256" key="3">
    <source>
        <dbReference type="ARBA" id="ARBA00023002"/>
    </source>
</evidence>
<dbReference type="SUPFAM" id="SSF51730">
    <property type="entry name" value="FAD-linked oxidoreductase"/>
    <property type="match status" value="1"/>
</dbReference>
<keyword evidence="4" id="KW-0520">NAD</keyword>
<dbReference type="PROSITE" id="PS00687">
    <property type="entry name" value="ALDEHYDE_DEHYDR_GLU"/>
    <property type="match status" value="1"/>
</dbReference>
<dbReference type="InterPro" id="IPR016163">
    <property type="entry name" value="Ald_DH_C"/>
</dbReference>
<dbReference type="Pfam" id="PF01619">
    <property type="entry name" value="Pro_dh"/>
    <property type="match status" value="1"/>
</dbReference>
<dbReference type="InterPro" id="IPR016162">
    <property type="entry name" value="Ald_DH_N"/>
</dbReference>
<dbReference type="Gene3D" id="3.20.20.220">
    <property type="match status" value="1"/>
</dbReference>
<comment type="pathway">
    <text evidence="1">Amino-acid degradation; L-proline degradation into L-glutamate; L-glutamate from L-proline: step 2/2.</text>
</comment>
<feature type="active site" evidence="6">
    <location>
        <position position="758"/>
    </location>
</feature>
<evidence type="ECO:0000256" key="1">
    <source>
        <dbReference type="ARBA" id="ARBA00004786"/>
    </source>
</evidence>
<dbReference type="Pfam" id="PF00171">
    <property type="entry name" value="Aldedh"/>
    <property type="match status" value="1"/>
</dbReference>
<evidence type="ECO:0000313" key="11">
    <source>
        <dbReference type="EMBL" id="GGI09754.1"/>
    </source>
</evidence>
<evidence type="ECO:0000256" key="2">
    <source>
        <dbReference type="ARBA" id="ARBA00012884"/>
    </source>
</evidence>
<accession>A0ABQ2B7A7</accession>
<dbReference type="InterPro" id="IPR002872">
    <property type="entry name" value="Proline_DH_dom"/>
</dbReference>
<keyword evidence="3 7" id="KW-0560">Oxidoreductase</keyword>
<dbReference type="InterPro" id="IPR050485">
    <property type="entry name" value="Proline_metab_enzyme"/>
</dbReference>
<dbReference type="InterPro" id="IPR016161">
    <property type="entry name" value="Ald_DH/histidinol_DH"/>
</dbReference>
<dbReference type="EC" id="1.2.1.88" evidence="2"/>
<dbReference type="PANTHER" id="PTHR42862:SF1">
    <property type="entry name" value="DELTA-1-PYRROLINE-5-CARBOXYLATE DEHYDROGENASE 2, ISOFORM A-RELATED"/>
    <property type="match status" value="1"/>
</dbReference>
<dbReference type="Proteomes" id="UP000632535">
    <property type="component" value="Unassembled WGS sequence"/>
</dbReference>
<evidence type="ECO:0000256" key="6">
    <source>
        <dbReference type="PROSITE-ProRule" id="PRU10007"/>
    </source>
</evidence>
<dbReference type="PROSITE" id="PS00070">
    <property type="entry name" value="ALDEHYDE_DEHYDR_CYS"/>
    <property type="match status" value="1"/>
</dbReference>
<evidence type="ECO:0000256" key="7">
    <source>
        <dbReference type="RuleBase" id="RU003345"/>
    </source>
</evidence>
<comment type="catalytic activity">
    <reaction evidence="5">
        <text>L-glutamate 5-semialdehyde + NAD(+) + H2O = L-glutamate + NADH + 2 H(+)</text>
        <dbReference type="Rhea" id="RHEA:30235"/>
        <dbReference type="ChEBI" id="CHEBI:15377"/>
        <dbReference type="ChEBI" id="CHEBI:15378"/>
        <dbReference type="ChEBI" id="CHEBI:29985"/>
        <dbReference type="ChEBI" id="CHEBI:57540"/>
        <dbReference type="ChEBI" id="CHEBI:57945"/>
        <dbReference type="ChEBI" id="CHEBI:58066"/>
        <dbReference type="EC" id="1.2.1.88"/>
    </reaction>
</comment>
<evidence type="ECO:0000256" key="8">
    <source>
        <dbReference type="SAM" id="MobiDB-lite"/>
    </source>
</evidence>
<protein>
    <recommendedName>
        <fullName evidence="2">L-glutamate gamma-semialdehyde dehydrogenase</fullName>
        <ecNumber evidence="2">1.2.1.88</ecNumber>
    </recommendedName>
</protein>
<dbReference type="InterPro" id="IPR016160">
    <property type="entry name" value="Ald_DH_CS_CYS"/>
</dbReference>
<sequence>MSTAVPGRGVAPTDLVSAEALVEDAAALAHHWIAVASGASPQAGGSSTTRADRKTRATAERLGSLVADPAGLELAVGFVDDVARPHDVGVAATALSRLGRDAGSATFLSPVDRALFKVGAVVAPMLPAVVVPAARVRLRQLVGHLVADAGKGLTQHLARTRAEGYTLNVNLLGEAVLGEDEAKARLQRTIDLVRRPDVDYVSVKVSSVAAQLVTWDLDGSRERVVERLLPLYRAARENGVFLNLDMEEYKDLALTTAVFTEILDHEEFRDLEAGIVLQAYLPDAMGALDHLTEWAQARVAAGGARVKVRLVKGANLAMEHVEAELHDWELAPYPTKPDVDANYVRILEHHLRPERTAAVRLGAASHNLFHVALAVLLARSRGVTDGLDVEMLQGMAPIEARLVRQEVAKDGGHVVLYTPVVRDEDFDVAISYLVRRLEENATEQNFLHAAFAPASPAAGVEASAMDRQELAFRTSVTRGVHYEPSDVAPRRRDRFDGGAPAPTSAGPSGDVFRNAVDTDPAVAAHRAWARAVTGPDSGFVGVQAPEVTDVATIDDAVARAVRAQEAWAAVAPRDRARVLRAAAARLEAHRTDLVTAMVHEPGKTVAESDPEVSEAIDFASYYAQSAEQLEQVDGATFAPDGVTLVTPPWNFPVAIPTGGVLSALAAGSAVLAKPAPPTPRCFEIAIDAIHEALDEVAPAIGLDPQVARDVVQFVRVPDGDLGQHLVTHADVARVVLTGSIETAELFASWRPERPVLAETSGKNALVVTPSADLDLAVADLVKSAFGHAGQKCSAASLVILVGSVGDPSTETGKRFRRQLVDAVRSLAVGTPAELSTVMGPLTEPAQGKLLRALTTLESGETWLVKPRRLDDAAAVAGIDPERLWSPGLRDGVAPGSFFHLTEVFGPVLGIMTAKDLDEALRLQNQVSFGLTAGIHSLDDDEIAAWLDRVEAGNVYVNRHITGAIVQRQSFGGWKASSVGPGAKAGGPNYVGQLGAWSDDTSVVPSRAGDPEGWLAWAERSDAAAWSEEFGVGHDKSGLAVEENTFRYRPLERITVRVGDGALPVEVRRVLAAARRAGVPAVVVPATDAGWGVPHEQPVSHEEFAASVAAGRITGRVRVLGDAPGLAEAAAKRLGTVTVLDGPVLASGRRELLALLREQAVSRTRHRYGHVHA</sequence>
<dbReference type="InterPro" id="IPR029510">
    <property type="entry name" value="Ald_DH_CS_GLU"/>
</dbReference>
<dbReference type="Gene3D" id="3.40.605.10">
    <property type="entry name" value="Aldehyde Dehydrogenase, Chain A, domain 1"/>
    <property type="match status" value="1"/>
</dbReference>
<dbReference type="InterPro" id="IPR029041">
    <property type="entry name" value="FAD-linked_oxidoreductase-like"/>
</dbReference>
<evidence type="ECO:0000259" key="10">
    <source>
        <dbReference type="Pfam" id="PF01619"/>
    </source>
</evidence>
<proteinExistence type="inferred from homology"/>
<feature type="compositionally biased region" description="Basic and acidic residues" evidence="8">
    <location>
        <begin position="482"/>
        <end position="496"/>
    </location>
</feature>
<dbReference type="InterPro" id="IPR015590">
    <property type="entry name" value="Aldehyde_DH_dom"/>
</dbReference>
<keyword evidence="12" id="KW-1185">Reference proteome</keyword>
<evidence type="ECO:0000256" key="5">
    <source>
        <dbReference type="ARBA" id="ARBA00048142"/>
    </source>
</evidence>
<gene>
    <name evidence="11" type="ORF">GCM10007368_27770</name>
</gene>
<comment type="caution">
    <text evidence="11">The sequence shown here is derived from an EMBL/GenBank/DDBJ whole genome shotgun (WGS) entry which is preliminary data.</text>
</comment>
<name>A0ABQ2B7A7_9MICO</name>
<feature type="domain" description="Aldehyde dehydrogenase" evidence="9">
    <location>
        <begin position="548"/>
        <end position="986"/>
    </location>
</feature>
<dbReference type="InterPro" id="IPR025703">
    <property type="entry name" value="Bifunct_PutA"/>
</dbReference>
<dbReference type="PIRSF" id="PIRSF000197">
    <property type="entry name" value="Bifunct_PutA"/>
    <property type="match status" value="1"/>
</dbReference>
<evidence type="ECO:0000256" key="4">
    <source>
        <dbReference type="ARBA" id="ARBA00023027"/>
    </source>
</evidence>
<evidence type="ECO:0000259" key="9">
    <source>
        <dbReference type="Pfam" id="PF00171"/>
    </source>
</evidence>
<feature type="region of interest" description="Disordered" evidence="8">
    <location>
        <begin position="482"/>
        <end position="512"/>
    </location>
</feature>
<dbReference type="SUPFAM" id="SSF53720">
    <property type="entry name" value="ALDH-like"/>
    <property type="match status" value="1"/>
</dbReference>
<evidence type="ECO:0000313" key="12">
    <source>
        <dbReference type="Proteomes" id="UP000632535"/>
    </source>
</evidence>
<feature type="domain" description="Proline dehydrogenase" evidence="10">
    <location>
        <begin position="155"/>
        <end position="448"/>
    </location>
</feature>
<dbReference type="PANTHER" id="PTHR42862">
    <property type="entry name" value="DELTA-1-PYRROLINE-5-CARBOXYLATE DEHYDROGENASE 1, ISOFORM A-RELATED"/>
    <property type="match status" value="1"/>
</dbReference>
<organism evidence="11 12">
    <name type="scientific">Isoptericola cucumis</name>
    <dbReference type="NCBI Taxonomy" id="1776856"/>
    <lineage>
        <taxon>Bacteria</taxon>
        <taxon>Bacillati</taxon>
        <taxon>Actinomycetota</taxon>
        <taxon>Actinomycetes</taxon>
        <taxon>Micrococcales</taxon>
        <taxon>Promicromonosporaceae</taxon>
        <taxon>Isoptericola</taxon>
    </lineage>
</organism>
<dbReference type="Gene3D" id="3.40.309.10">
    <property type="entry name" value="Aldehyde Dehydrogenase, Chain A, domain 2"/>
    <property type="match status" value="1"/>
</dbReference>
<reference evidence="12" key="1">
    <citation type="journal article" date="2019" name="Int. J. Syst. Evol. Microbiol.">
        <title>The Global Catalogue of Microorganisms (GCM) 10K type strain sequencing project: providing services to taxonomists for standard genome sequencing and annotation.</title>
        <authorList>
            <consortium name="The Broad Institute Genomics Platform"/>
            <consortium name="The Broad Institute Genome Sequencing Center for Infectious Disease"/>
            <person name="Wu L."/>
            <person name="Ma J."/>
        </authorList>
    </citation>
    <scope>NUCLEOTIDE SEQUENCE [LARGE SCALE GENOMIC DNA]</scope>
    <source>
        <strain evidence="12">CCM 8653</strain>
    </source>
</reference>
<comment type="similarity">
    <text evidence="7">Belongs to the aldehyde dehydrogenase family.</text>
</comment>